<proteinExistence type="predicted"/>
<reference evidence="2 3" key="1">
    <citation type="submission" date="2017-11" db="EMBL/GenBank/DDBJ databases">
        <title>Genomic Encyclopedia of Archaeal and Bacterial Type Strains, Phase II (KMG-II): From Individual Species to Whole Genera.</title>
        <authorList>
            <person name="Goeker M."/>
        </authorList>
    </citation>
    <scope>NUCLEOTIDE SEQUENCE [LARGE SCALE GENOMIC DNA]</scope>
    <source>
        <strain evidence="2 3">DSM 27763</strain>
    </source>
</reference>
<dbReference type="EMBL" id="PGEZ01000001">
    <property type="protein sequence ID" value="PJJ57305.1"/>
    <property type="molecule type" value="Genomic_DNA"/>
</dbReference>
<gene>
    <name evidence="2" type="ORF">CLV56_1532</name>
</gene>
<feature type="region of interest" description="Disordered" evidence="1">
    <location>
        <begin position="114"/>
        <end position="148"/>
    </location>
</feature>
<accession>A0A0B2BT12</accession>
<feature type="compositionally biased region" description="Acidic residues" evidence="1">
    <location>
        <begin position="137"/>
        <end position="148"/>
    </location>
</feature>
<organism evidence="2 3">
    <name type="scientific">Mumia flava</name>
    <dbReference type="NCBI Taxonomy" id="1348852"/>
    <lineage>
        <taxon>Bacteria</taxon>
        <taxon>Bacillati</taxon>
        <taxon>Actinomycetota</taxon>
        <taxon>Actinomycetes</taxon>
        <taxon>Propionibacteriales</taxon>
        <taxon>Nocardioidaceae</taxon>
        <taxon>Mumia</taxon>
    </lineage>
</organism>
<name>A0A0B2BT12_9ACTN</name>
<dbReference type="AlphaFoldDB" id="A0A0B2BT12"/>
<protein>
    <submittedName>
        <fullName evidence="2">Uncharacterized protein</fullName>
    </submittedName>
</protein>
<dbReference type="RefSeq" id="WP_039341769.1">
    <property type="nucleotide sequence ID" value="NZ_PGEZ01000001.1"/>
</dbReference>
<dbReference type="Proteomes" id="UP000230842">
    <property type="component" value="Unassembled WGS sequence"/>
</dbReference>
<sequence length="148" mass="15596">MAEPQRIEVRVDGGLAGTQTVEVTVSRDASDAFVASLSEAEIAADPLDKRPPDLDGVVLAVGSFHLGRDGSGFGTALRGFTDSVAPAAVALSIDGTSYDVADQAQVGDALADLRARQESDDDDALEARASWQREYEQEQGSEDSEEPK</sequence>
<dbReference type="OrthoDB" id="3828496at2"/>
<evidence type="ECO:0000313" key="3">
    <source>
        <dbReference type="Proteomes" id="UP000230842"/>
    </source>
</evidence>
<evidence type="ECO:0000313" key="2">
    <source>
        <dbReference type="EMBL" id="PJJ57305.1"/>
    </source>
</evidence>
<keyword evidence="3" id="KW-1185">Reference proteome</keyword>
<evidence type="ECO:0000256" key="1">
    <source>
        <dbReference type="SAM" id="MobiDB-lite"/>
    </source>
</evidence>
<comment type="caution">
    <text evidence="2">The sequence shown here is derived from an EMBL/GenBank/DDBJ whole genome shotgun (WGS) entry which is preliminary data.</text>
</comment>